<dbReference type="RefSeq" id="WP_217285754.1">
    <property type="nucleotide sequence ID" value="NZ_CP077683.1"/>
</dbReference>
<dbReference type="Pfam" id="PF13487">
    <property type="entry name" value="HD_5"/>
    <property type="match status" value="1"/>
</dbReference>
<dbReference type="CDD" id="cd00077">
    <property type="entry name" value="HDc"/>
    <property type="match status" value="1"/>
</dbReference>
<dbReference type="PROSITE" id="PS51831">
    <property type="entry name" value="HD"/>
    <property type="match status" value="1"/>
</dbReference>
<reference evidence="3 4" key="1">
    <citation type="submission" date="2021-06" db="EMBL/GenBank/DDBJ databases">
        <title>Gemonas diversity in paddy soil.</title>
        <authorList>
            <person name="Liu G."/>
        </authorList>
    </citation>
    <scope>NUCLEOTIDE SEQUENCE [LARGE SCALE GENOMIC DNA]</scope>
    <source>
        <strain evidence="3 4">RG2</strain>
    </source>
</reference>
<feature type="domain" description="HD-GYP" evidence="2">
    <location>
        <begin position="192"/>
        <end position="387"/>
    </location>
</feature>
<dbReference type="SMART" id="SM00471">
    <property type="entry name" value="HDc"/>
    <property type="match status" value="1"/>
</dbReference>
<dbReference type="InterPro" id="IPR006674">
    <property type="entry name" value="HD_domain"/>
</dbReference>
<evidence type="ECO:0000259" key="1">
    <source>
        <dbReference type="PROSITE" id="PS51831"/>
    </source>
</evidence>
<gene>
    <name evidence="3" type="ORF">KP001_11330</name>
</gene>
<sequence length="456" mass="49843">MSEITKQDVQRAAMLFTASIKSVLLYPLAHPAVRQPLQELVGLMGEMMGERHELHLGVVEGTFFIEGCLLVTPNAAVVELVDRLLQKGVDAVTIYAGVTPDDLFGFAALLANRQVGPETFAAELERKGISNVRLGIDELVAGEGEGHKEAILPAAIYRDALKAVRDTMREIDNGRIPSGDWINGVVENMVSVTMEEPTTLLGLAMIKDYDNYTFSHSVNVGILALTLAAFLGLEKEALHEINTAGLLHDIGKTRIAKTILNSPGKLSDTEFKEMKRHAEEGSEIVKKMKNIPPAVAEAVLGHHIRHDRTGYPEWAREMQFGLYTEIVSVADCYDAITTLRTYQRPTLPKEAMEIMHRLGGSSLNADLVEKFEAMMGEYPVGSLVRLDTNEIGVVLKPHPMECAEPSVKILIGARGETLETPRLVSLAEEGGGRYATIIAPVDPLLKNINLATHLLA</sequence>
<evidence type="ECO:0000313" key="3">
    <source>
        <dbReference type="EMBL" id="QXE89059.1"/>
    </source>
</evidence>
<accession>A0ABX8LCB3</accession>
<dbReference type="NCBIfam" id="TIGR00277">
    <property type="entry name" value="HDIG"/>
    <property type="match status" value="1"/>
</dbReference>
<dbReference type="PANTHER" id="PTHR43155:SF2">
    <property type="entry name" value="CYCLIC DI-GMP PHOSPHODIESTERASE PA4108"/>
    <property type="match status" value="1"/>
</dbReference>
<proteinExistence type="predicted"/>
<dbReference type="InterPro" id="IPR037522">
    <property type="entry name" value="HD_GYP_dom"/>
</dbReference>
<name>A0ABX8LCB3_9BACT</name>
<evidence type="ECO:0000313" key="4">
    <source>
        <dbReference type="Proteomes" id="UP000683559"/>
    </source>
</evidence>
<dbReference type="Proteomes" id="UP000683559">
    <property type="component" value="Chromosome"/>
</dbReference>
<keyword evidence="4" id="KW-1185">Reference proteome</keyword>
<feature type="domain" description="HD" evidence="1">
    <location>
        <begin position="213"/>
        <end position="336"/>
    </location>
</feature>
<dbReference type="InterPro" id="IPR006675">
    <property type="entry name" value="HDIG_dom"/>
</dbReference>
<evidence type="ECO:0000259" key="2">
    <source>
        <dbReference type="PROSITE" id="PS51832"/>
    </source>
</evidence>
<dbReference type="PROSITE" id="PS51832">
    <property type="entry name" value="HD_GYP"/>
    <property type="match status" value="1"/>
</dbReference>
<protein>
    <submittedName>
        <fullName evidence="3">HD domain-containing protein</fullName>
    </submittedName>
</protein>
<dbReference type="PANTHER" id="PTHR43155">
    <property type="entry name" value="CYCLIC DI-GMP PHOSPHODIESTERASE PA4108-RELATED"/>
    <property type="match status" value="1"/>
</dbReference>
<organism evidence="3 4">
    <name type="scientific">Geomonas subterranea</name>
    <dbReference type="NCBI Taxonomy" id="2847989"/>
    <lineage>
        <taxon>Bacteria</taxon>
        <taxon>Pseudomonadati</taxon>
        <taxon>Thermodesulfobacteriota</taxon>
        <taxon>Desulfuromonadia</taxon>
        <taxon>Geobacterales</taxon>
        <taxon>Geobacteraceae</taxon>
        <taxon>Geomonas</taxon>
    </lineage>
</organism>
<dbReference type="InterPro" id="IPR003607">
    <property type="entry name" value="HD/PDEase_dom"/>
</dbReference>
<dbReference type="EMBL" id="CP077683">
    <property type="protein sequence ID" value="QXE89059.1"/>
    <property type="molecule type" value="Genomic_DNA"/>
</dbReference>